<evidence type="ECO:0000313" key="1">
    <source>
        <dbReference type="EMBL" id="KEQ56067.1"/>
    </source>
</evidence>
<dbReference type="Proteomes" id="UP000028059">
    <property type="component" value="Unassembled WGS sequence"/>
</dbReference>
<name>A0A081RLJ4_9ARCH</name>
<organism evidence="1 2">
    <name type="scientific">Marine Group I thaumarchaeote SCGC AAA799-N04</name>
    <dbReference type="NCBI Taxonomy" id="1502293"/>
    <lineage>
        <taxon>Archaea</taxon>
        <taxon>Nitrososphaerota</taxon>
        <taxon>Marine Group I</taxon>
    </lineage>
</organism>
<sequence>MIFRFIFHNVILLIMNEDFAEYTKCIGCDAALLNCDCNCPKCGKRENCRCDLKPISWNDLGY</sequence>
<keyword evidence="2" id="KW-1185">Reference proteome</keyword>
<comment type="caution">
    <text evidence="1">The sequence shown here is derived from an EMBL/GenBank/DDBJ whole genome shotgun (WGS) entry which is preliminary data.</text>
</comment>
<dbReference type="EMBL" id="JOKN01000034">
    <property type="protein sequence ID" value="KEQ56067.1"/>
    <property type="molecule type" value="Genomic_DNA"/>
</dbReference>
<evidence type="ECO:0000313" key="2">
    <source>
        <dbReference type="Proteomes" id="UP000028059"/>
    </source>
</evidence>
<accession>A0A081RLJ4</accession>
<dbReference type="AlphaFoldDB" id="A0A081RLJ4"/>
<proteinExistence type="predicted"/>
<reference evidence="1 2" key="1">
    <citation type="submission" date="2014-06" db="EMBL/GenBank/DDBJ databases">
        <authorList>
            <person name="Ngugi D.K."/>
            <person name="Blom J."/>
            <person name="Alam I."/>
            <person name="Rashid M."/>
            <person name="Ba Alawi W."/>
            <person name="Zhang G."/>
            <person name="Hikmawan T."/>
            <person name="Guan Y."/>
            <person name="Antunes A."/>
            <person name="Siam R."/>
            <person name="ElDorry H."/>
            <person name="Bajic V."/>
            <person name="Stingl U."/>
        </authorList>
    </citation>
    <scope>NUCLEOTIDE SEQUENCE [LARGE SCALE GENOMIC DNA]</scope>
    <source>
        <strain evidence="1">SCGC AAA799-N04</strain>
    </source>
</reference>
<gene>
    <name evidence="1" type="ORF">AAA799N04_01499</name>
</gene>
<protein>
    <submittedName>
        <fullName evidence="1">Uncharacterized protein</fullName>
    </submittedName>
</protein>